<protein>
    <submittedName>
        <fullName evidence="3">Uncharacterized protein DUF3558</fullName>
    </submittedName>
</protein>
<feature type="chain" id="PRO_5039378622" evidence="2">
    <location>
        <begin position="31"/>
        <end position="184"/>
    </location>
</feature>
<comment type="caution">
    <text evidence="3">The sequence shown here is derived from an EMBL/GenBank/DDBJ whole genome shotgun (WGS) entry which is preliminary data.</text>
</comment>
<keyword evidence="2" id="KW-0732">Signal</keyword>
<keyword evidence="4" id="KW-1185">Reference proteome</keyword>
<evidence type="ECO:0000313" key="4">
    <source>
        <dbReference type="Proteomes" id="UP000249341"/>
    </source>
</evidence>
<evidence type="ECO:0000313" key="3">
    <source>
        <dbReference type="EMBL" id="RAK29937.1"/>
    </source>
</evidence>
<dbReference type="PROSITE" id="PS51257">
    <property type="entry name" value="PROKAR_LIPOPROTEIN"/>
    <property type="match status" value="1"/>
</dbReference>
<dbReference type="InterPro" id="IPR024520">
    <property type="entry name" value="DUF3558"/>
</dbReference>
<dbReference type="Pfam" id="PF12079">
    <property type="entry name" value="DUF3558"/>
    <property type="match status" value="1"/>
</dbReference>
<proteinExistence type="predicted"/>
<evidence type="ECO:0000256" key="2">
    <source>
        <dbReference type="SAM" id="SignalP"/>
    </source>
</evidence>
<dbReference type="Proteomes" id="UP000249341">
    <property type="component" value="Unassembled WGS sequence"/>
</dbReference>
<dbReference type="EMBL" id="QLMJ01000017">
    <property type="protein sequence ID" value="RAK29937.1"/>
    <property type="molecule type" value="Genomic_DNA"/>
</dbReference>
<accession>A0A327Z3N2</accession>
<reference evidence="3 4" key="1">
    <citation type="submission" date="2018-06" db="EMBL/GenBank/DDBJ databases">
        <title>Genomic Encyclopedia of Type Strains, Phase III (KMG-III): the genomes of soil and plant-associated and newly described type strains.</title>
        <authorList>
            <person name="Whitman W."/>
        </authorList>
    </citation>
    <scope>NUCLEOTIDE SEQUENCE [LARGE SCALE GENOMIC DNA]</scope>
    <source>
        <strain evidence="3 4">CGMCC 4.7090</strain>
    </source>
</reference>
<feature type="compositionally biased region" description="Low complexity" evidence="1">
    <location>
        <begin position="37"/>
        <end position="53"/>
    </location>
</feature>
<gene>
    <name evidence="3" type="ORF">B0I29_117263</name>
</gene>
<feature type="region of interest" description="Disordered" evidence="1">
    <location>
        <begin position="27"/>
        <end position="68"/>
    </location>
</feature>
<name>A0A327Z3N2_9ACTN</name>
<dbReference type="OrthoDB" id="4762636at2"/>
<sequence>MKRRLVALAVLATVSLTSGCGLLESASAGAAPATKSTAKAQPTKPQPTPSTKAEQPETSVKDSGDIPDPCTLLSEAEVTGLTGRIVSQIDEDGVESGESARFCQWQQEGGQLAVFLSRTTPADFQVTVADAQWVDGVGEDAYAHSGHLFVLYGTVQVDVYSRGASDEQNIADAKQVAKLLLTRI</sequence>
<feature type="signal peptide" evidence="2">
    <location>
        <begin position="1"/>
        <end position="30"/>
    </location>
</feature>
<evidence type="ECO:0000256" key="1">
    <source>
        <dbReference type="SAM" id="MobiDB-lite"/>
    </source>
</evidence>
<dbReference type="AlphaFoldDB" id="A0A327Z3N2"/>
<dbReference type="RefSeq" id="WP_111652878.1">
    <property type="nucleotide sequence ID" value="NZ_JACHWI010000008.1"/>
</dbReference>
<organism evidence="3 4">
    <name type="scientific">Actinoplanes lutulentus</name>
    <dbReference type="NCBI Taxonomy" id="1287878"/>
    <lineage>
        <taxon>Bacteria</taxon>
        <taxon>Bacillati</taxon>
        <taxon>Actinomycetota</taxon>
        <taxon>Actinomycetes</taxon>
        <taxon>Micromonosporales</taxon>
        <taxon>Micromonosporaceae</taxon>
        <taxon>Actinoplanes</taxon>
    </lineage>
</organism>